<dbReference type="Gene3D" id="1.10.150.130">
    <property type="match status" value="1"/>
</dbReference>
<accession>A0A0E3ZTI1</accession>
<dbReference type="InterPro" id="IPR013762">
    <property type="entry name" value="Integrase-like_cat_sf"/>
</dbReference>
<proteinExistence type="predicted"/>
<protein>
    <recommendedName>
        <fullName evidence="3">Tyr recombinase domain-containing protein</fullName>
    </recommendedName>
</protein>
<dbReference type="Proteomes" id="UP000033054">
    <property type="component" value="Chromosome"/>
</dbReference>
<dbReference type="InterPro" id="IPR025269">
    <property type="entry name" value="SAM-like_dom"/>
</dbReference>
<keyword evidence="2" id="KW-0233">DNA recombination</keyword>
<dbReference type="Pfam" id="PF13102">
    <property type="entry name" value="Phage_int_SAM_5"/>
    <property type="match status" value="1"/>
</dbReference>
<dbReference type="AlphaFoldDB" id="A0A0E3ZTI1"/>
<dbReference type="EMBL" id="CP010429">
    <property type="protein sequence ID" value="AKD55005.1"/>
    <property type="molecule type" value="Genomic_DNA"/>
</dbReference>
<reference evidence="4 5" key="1">
    <citation type="journal article" date="2014" name="Curr. Microbiol.">
        <title>Spirosoma radiotolerans sp. nov., a gamma-radiation-resistant bacterium isolated from gamma ray-irradiated soil.</title>
        <authorList>
            <person name="Lee J.J."/>
            <person name="Srinivasan S."/>
            <person name="Lim S."/>
            <person name="Joe M."/>
            <person name="Im S."/>
            <person name="Bae S.I."/>
            <person name="Park K.R."/>
            <person name="Han J.H."/>
            <person name="Park S.H."/>
            <person name="Joo B.M."/>
            <person name="Park S.J."/>
            <person name="Kim M.K."/>
        </authorList>
    </citation>
    <scope>NUCLEOTIDE SEQUENCE [LARGE SCALE GENOMIC DNA]</scope>
    <source>
        <strain evidence="4 5">DG5A</strain>
    </source>
</reference>
<keyword evidence="5" id="KW-1185">Reference proteome</keyword>
<dbReference type="InterPro" id="IPR010998">
    <property type="entry name" value="Integrase_recombinase_N"/>
</dbReference>
<sequence length="438" mass="50021">MPISIRFALRSPKKGQVYANPHPLQVWITVNGQRDHFGAVYPPVTGSKLLVNPKEWQVEDQASSRRDDTVNKHLPKLKAYILEVFDRQCAIAQVNPDFPPTVKSVCYQIQEGKLPDWNPENGWQLGKQKPTIPLLSGDTSLVDVYSSRVAALERHYGPTPTKTQTIDVGRWKRGLDLLRAWAKAHNTPVPACQKITLSWLKDYHKWLQTQKSKKQSKPISAAMASRYIGKIGQVLQYMVDAELIERNNVEKQSWPRYDDKEILFLEPEHVAKLFTLNWKRTKGTALWWFLLMCCTGLDYPDAVAYARSRHGFERVGPSGRKILGKRLKPPHEEYDVPLLDEVEWLFAVHPEGPEDISGAAVNRYTDQIEGVLGITWRITNKTARKTFGCLMLINGYYIGEVSRMLGHKRISTTERHYARIIGSAVDRARSRVKKSSLI</sequence>
<organism evidence="4 5">
    <name type="scientific">Spirosoma radiotolerans</name>
    <dbReference type="NCBI Taxonomy" id="1379870"/>
    <lineage>
        <taxon>Bacteria</taxon>
        <taxon>Pseudomonadati</taxon>
        <taxon>Bacteroidota</taxon>
        <taxon>Cytophagia</taxon>
        <taxon>Cytophagales</taxon>
        <taxon>Cytophagaceae</taxon>
        <taxon>Spirosoma</taxon>
    </lineage>
</organism>
<dbReference type="Gene3D" id="1.10.443.10">
    <property type="entry name" value="Intergrase catalytic core"/>
    <property type="match status" value="1"/>
</dbReference>
<evidence type="ECO:0000313" key="5">
    <source>
        <dbReference type="Proteomes" id="UP000033054"/>
    </source>
</evidence>
<dbReference type="InterPro" id="IPR011010">
    <property type="entry name" value="DNA_brk_join_enz"/>
</dbReference>
<dbReference type="GO" id="GO:0003677">
    <property type="term" value="F:DNA binding"/>
    <property type="evidence" value="ECO:0007669"/>
    <property type="project" value="UniProtKB-KW"/>
</dbReference>
<gene>
    <name evidence="4" type="ORF">SD10_08915</name>
</gene>
<dbReference type="GO" id="GO:0006310">
    <property type="term" value="P:DNA recombination"/>
    <property type="evidence" value="ECO:0007669"/>
    <property type="project" value="UniProtKB-KW"/>
</dbReference>
<name>A0A0E3ZTI1_9BACT</name>
<dbReference type="PROSITE" id="PS51898">
    <property type="entry name" value="TYR_RECOMBINASE"/>
    <property type="match status" value="1"/>
</dbReference>
<dbReference type="KEGG" id="srd:SD10_08915"/>
<keyword evidence="1" id="KW-0238">DNA-binding</keyword>
<dbReference type="GO" id="GO:0015074">
    <property type="term" value="P:DNA integration"/>
    <property type="evidence" value="ECO:0007669"/>
    <property type="project" value="InterPro"/>
</dbReference>
<dbReference type="HOGENOM" id="CLU_625428_0_0_10"/>
<dbReference type="STRING" id="1379870.SD10_08915"/>
<evidence type="ECO:0000256" key="2">
    <source>
        <dbReference type="ARBA" id="ARBA00023172"/>
    </source>
</evidence>
<dbReference type="InterPro" id="IPR002104">
    <property type="entry name" value="Integrase_catalytic"/>
</dbReference>
<evidence type="ECO:0000256" key="1">
    <source>
        <dbReference type="ARBA" id="ARBA00023125"/>
    </source>
</evidence>
<feature type="domain" description="Tyr recombinase" evidence="3">
    <location>
        <begin position="260"/>
        <end position="433"/>
    </location>
</feature>
<dbReference type="SUPFAM" id="SSF56349">
    <property type="entry name" value="DNA breaking-rejoining enzymes"/>
    <property type="match status" value="1"/>
</dbReference>
<dbReference type="PATRIC" id="fig|1379870.5.peg.1943"/>
<evidence type="ECO:0000313" key="4">
    <source>
        <dbReference type="EMBL" id="AKD55005.1"/>
    </source>
</evidence>
<evidence type="ECO:0000259" key="3">
    <source>
        <dbReference type="PROSITE" id="PS51898"/>
    </source>
</evidence>